<feature type="transmembrane region" description="Helical" evidence="2">
    <location>
        <begin position="158"/>
        <end position="183"/>
    </location>
</feature>
<feature type="region of interest" description="Disordered" evidence="1">
    <location>
        <begin position="356"/>
        <end position="434"/>
    </location>
</feature>
<dbReference type="RefSeq" id="WP_229811646.1">
    <property type="nucleotide sequence ID" value="NZ_BMQJ01000014.1"/>
</dbReference>
<dbReference type="EMBL" id="BMQJ01000014">
    <property type="protein sequence ID" value="GGQ15495.1"/>
    <property type="molecule type" value="Genomic_DNA"/>
</dbReference>
<dbReference type="InterPro" id="IPR002656">
    <property type="entry name" value="Acyl_transf_3_dom"/>
</dbReference>
<feature type="transmembrane region" description="Helical" evidence="2">
    <location>
        <begin position="322"/>
        <end position="341"/>
    </location>
</feature>
<comment type="caution">
    <text evidence="4">The sequence shown here is derived from an EMBL/GenBank/DDBJ whole genome shotgun (WGS) entry which is preliminary data.</text>
</comment>
<feature type="compositionally biased region" description="Pro residues" evidence="1">
    <location>
        <begin position="362"/>
        <end position="371"/>
    </location>
</feature>
<reference evidence="5" key="1">
    <citation type="journal article" date="2019" name="Int. J. Syst. Evol. Microbiol.">
        <title>The Global Catalogue of Microorganisms (GCM) 10K type strain sequencing project: providing services to taxonomists for standard genome sequencing and annotation.</title>
        <authorList>
            <consortium name="The Broad Institute Genomics Platform"/>
            <consortium name="The Broad Institute Genome Sequencing Center for Infectious Disease"/>
            <person name="Wu L."/>
            <person name="Ma J."/>
        </authorList>
    </citation>
    <scope>NUCLEOTIDE SEQUENCE [LARGE SCALE GENOMIC DNA]</scope>
    <source>
        <strain evidence="5">JCM 3115</strain>
    </source>
</reference>
<keyword evidence="2" id="KW-0472">Membrane</keyword>
<feature type="compositionally biased region" description="Pro residues" evidence="1">
    <location>
        <begin position="404"/>
        <end position="421"/>
    </location>
</feature>
<name>A0ABQ2R5Y2_9ACTN</name>
<organism evidence="4 5">
    <name type="scientific">Streptosporangium pseudovulgare</name>
    <dbReference type="NCBI Taxonomy" id="35765"/>
    <lineage>
        <taxon>Bacteria</taxon>
        <taxon>Bacillati</taxon>
        <taxon>Actinomycetota</taxon>
        <taxon>Actinomycetes</taxon>
        <taxon>Streptosporangiales</taxon>
        <taxon>Streptosporangiaceae</taxon>
        <taxon>Streptosporangium</taxon>
    </lineage>
</organism>
<accession>A0ABQ2R5Y2</accession>
<keyword evidence="5" id="KW-1185">Reference proteome</keyword>
<dbReference type="Pfam" id="PF01757">
    <property type="entry name" value="Acyl_transf_3"/>
    <property type="match status" value="1"/>
</dbReference>
<proteinExistence type="predicted"/>
<evidence type="ECO:0000313" key="4">
    <source>
        <dbReference type="EMBL" id="GGQ15495.1"/>
    </source>
</evidence>
<feature type="transmembrane region" description="Helical" evidence="2">
    <location>
        <begin position="50"/>
        <end position="81"/>
    </location>
</feature>
<evidence type="ECO:0000259" key="3">
    <source>
        <dbReference type="Pfam" id="PF01757"/>
    </source>
</evidence>
<keyword evidence="2" id="KW-1133">Transmembrane helix</keyword>
<keyword evidence="4" id="KW-0808">Transferase</keyword>
<evidence type="ECO:0000256" key="2">
    <source>
        <dbReference type="SAM" id="Phobius"/>
    </source>
</evidence>
<keyword evidence="2" id="KW-0812">Transmembrane</keyword>
<keyword evidence="4" id="KW-0012">Acyltransferase</keyword>
<dbReference type="PANTHER" id="PTHR23028:SF53">
    <property type="entry name" value="ACYL_TRANSF_3 DOMAIN-CONTAINING PROTEIN"/>
    <property type="match status" value="1"/>
</dbReference>
<dbReference type="GO" id="GO:0016746">
    <property type="term" value="F:acyltransferase activity"/>
    <property type="evidence" value="ECO:0007669"/>
    <property type="project" value="UniProtKB-KW"/>
</dbReference>
<feature type="transmembrane region" description="Helical" evidence="2">
    <location>
        <begin position="195"/>
        <end position="217"/>
    </location>
</feature>
<feature type="transmembrane region" description="Helical" evidence="2">
    <location>
        <begin position="134"/>
        <end position="151"/>
    </location>
</feature>
<feature type="transmembrane region" description="Helical" evidence="2">
    <location>
        <begin position="93"/>
        <end position="114"/>
    </location>
</feature>
<feature type="domain" description="Acyltransferase 3" evidence="3">
    <location>
        <begin position="17"/>
        <end position="342"/>
    </location>
</feature>
<feature type="compositionally biased region" description="Low complexity" evidence="1">
    <location>
        <begin position="372"/>
        <end position="403"/>
    </location>
</feature>
<dbReference type="PANTHER" id="PTHR23028">
    <property type="entry name" value="ACETYLTRANSFERASE"/>
    <property type="match status" value="1"/>
</dbReference>
<feature type="transmembrane region" description="Helical" evidence="2">
    <location>
        <begin position="224"/>
        <end position="242"/>
    </location>
</feature>
<evidence type="ECO:0000256" key="1">
    <source>
        <dbReference type="SAM" id="MobiDB-lite"/>
    </source>
</evidence>
<gene>
    <name evidence="4" type="ORF">GCM10010140_52180</name>
</gene>
<sequence length="434" mass="45925">MTGAGSRGTVRGSGRLAELDLLRFVAALAVLSFHYFIAFASVWGERPAKLFPAISTLSGLGILGVELFFMISGFVILMSVWGRGLGAFALSRLVRLFPAYWVSVAVTAALYGLTGATALDPKLSPAEYGVNLTMLQRAFGVYDATGVYWSLWAELRFYVLISILVIVGVTLNRCLVFMGVWLLAAGLLSGSDQAWVDLVVMPKYAPYFVGGMAFFLMTRFGPRLVLWCLAGISAGLAVSAAMERVAGRIGLVGYAAMPVPPWAVAATVIGFYVLMALVALGLLRRLRWRGLVTLGALTYPLYLFHTAAAVLIVPALRDALPPWLTALVTVAAAMAFSYLVYRVAERPVQEFVRARTRRSAPSPVPAPPPVPAAAQAFPATSPVPATAPAFPAAPPVASAAPASPAVPPAPAFPPGPPPNSRPDPWATGEKASLP</sequence>
<dbReference type="InterPro" id="IPR050879">
    <property type="entry name" value="Acyltransferase_3"/>
</dbReference>
<feature type="transmembrane region" description="Helical" evidence="2">
    <location>
        <begin position="262"/>
        <end position="283"/>
    </location>
</feature>
<evidence type="ECO:0000313" key="5">
    <source>
        <dbReference type="Proteomes" id="UP000611554"/>
    </source>
</evidence>
<protein>
    <submittedName>
        <fullName evidence="4">Acyltransferase</fullName>
    </submittedName>
</protein>
<dbReference type="Proteomes" id="UP000611554">
    <property type="component" value="Unassembled WGS sequence"/>
</dbReference>
<feature type="transmembrane region" description="Helical" evidence="2">
    <location>
        <begin position="21"/>
        <end position="44"/>
    </location>
</feature>
<feature type="transmembrane region" description="Helical" evidence="2">
    <location>
        <begin position="290"/>
        <end position="316"/>
    </location>
</feature>